<evidence type="ECO:0008006" key="4">
    <source>
        <dbReference type="Google" id="ProtNLM"/>
    </source>
</evidence>
<dbReference type="OrthoDB" id="9972196at2759"/>
<evidence type="ECO:0000256" key="1">
    <source>
        <dbReference type="ARBA" id="ARBA00005564"/>
    </source>
</evidence>
<dbReference type="EMBL" id="VIGI01000007">
    <property type="protein sequence ID" value="KAB8298119.1"/>
    <property type="molecule type" value="Genomic_DNA"/>
</dbReference>
<evidence type="ECO:0000313" key="3">
    <source>
        <dbReference type="Proteomes" id="UP000326757"/>
    </source>
</evidence>
<gene>
    <name evidence="2" type="ORF">EYC80_001877</name>
</gene>
<evidence type="ECO:0000313" key="2">
    <source>
        <dbReference type="EMBL" id="KAB8298119.1"/>
    </source>
</evidence>
<dbReference type="Gene3D" id="2.130.10.10">
    <property type="entry name" value="YVTN repeat-like/Quinoprotein amine dehydrogenase"/>
    <property type="match status" value="1"/>
</dbReference>
<keyword evidence="3" id="KW-1185">Reference proteome</keyword>
<comment type="caution">
    <text evidence="2">The sequence shown here is derived from an EMBL/GenBank/DDBJ whole genome shotgun (WGS) entry which is preliminary data.</text>
</comment>
<proteinExistence type="inferred from homology"/>
<dbReference type="InterPro" id="IPR015943">
    <property type="entry name" value="WD40/YVTN_repeat-like_dom_sf"/>
</dbReference>
<protein>
    <recommendedName>
        <fullName evidence="4">Isomerase YbhE</fullName>
    </recommendedName>
</protein>
<organism evidence="2 3">
    <name type="scientific">Monilinia laxa</name>
    <name type="common">Brown rot fungus</name>
    <name type="synonym">Sclerotinia laxa</name>
    <dbReference type="NCBI Taxonomy" id="61186"/>
    <lineage>
        <taxon>Eukaryota</taxon>
        <taxon>Fungi</taxon>
        <taxon>Dikarya</taxon>
        <taxon>Ascomycota</taxon>
        <taxon>Pezizomycotina</taxon>
        <taxon>Leotiomycetes</taxon>
        <taxon>Helotiales</taxon>
        <taxon>Sclerotiniaceae</taxon>
        <taxon>Monilinia</taxon>
    </lineage>
</organism>
<dbReference type="SUPFAM" id="SSF51004">
    <property type="entry name" value="C-terminal (heme d1) domain of cytochrome cd1-nitrite reductase"/>
    <property type="match status" value="1"/>
</dbReference>
<dbReference type="InterPro" id="IPR019405">
    <property type="entry name" value="Lactonase_7-beta_prop"/>
</dbReference>
<dbReference type="Proteomes" id="UP000326757">
    <property type="component" value="Unassembled WGS sequence"/>
</dbReference>
<accession>A0A5N6K6G9</accession>
<dbReference type="PANTHER" id="PTHR30344">
    <property type="entry name" value="6-PHOSPHOGLUCONOLACTONASE-RELATED"/>
    <property type="match status" value="1"/>
</dbReference>
<dbReference type="Pfam" id="PF10282">
    <property type="entry name" value="Lactonase"/>
    <property type="match status" value="1"/>
</dbReference>
<dbReference type="PANTHER" id="PTHR30344:SF1">
    <property type="entry name" value="6-PHOSPHOGLUCONOLACTONASE"/>
    <property type="match status" value="1"/>
</dbReference>
<dbReference type="InterPro" id="IPR050282">
    <property type="entry name" value="Cycloisomerase_2"/>
</dbReference>
<dbReference type="InterPro" id="IPR011048">
    <property type="entry name" value="Haem_d1_sf"/>
</dbReference>
<sequence length="449" mass="47909">MLFNPRNVLVNGTITAHLFVSSYVGTISTLQLSKSTDGIYALETIAVNNVTTDNPSWLHKDPNNGALYCLNEGLSVSNGSISSFKIGGDGSLSLLGNVPTINGPVGSVLFNRGKTLAAAHYGGSGVTTHNVQADGTLKHLQTLTFNMTGPGPVPDRQDKPHPHQAILDPTEQFIVVPDLGADLVRIFSIDPKTALLTEQAPYKAPAAAGPRHGVFHQTESGHTYYYLVSELNNKISSFEVTYKNGTNLGLTLTKIDSHDIYGNRTTPAGAAAAACLLTPDGRHILTSSRNATILSHPQPPTHPQNKTSLASDTIQTWNINSKLSSKDTPAGSLSFAQLFPSGGVYPRQMSLNKAGTLVAIALQQSARVVIVERDPESGLFGKFVADAQVGEFSTADSLNGQLTSVIWDEDLQLQLQKLDPAGFEQAHKTKGRNSLYTLPLHSFSFTGGI</sequence>
<comment type="similarity">
    <text evidence="1">Belongs to the cycloisomerase 2 family.</text>
</comment>
<dbReference type="AlphaFoldDB" id="A0A5N6K6G9"/>
<name>A0A5N6K6G9_MONLA</name>
<dbReference type="GO" id="GO:0017057">
    <property type="term" value="F:6-phosphogluconolactonase activity"/>
    <property type="evidence" value="ECO:0007669"/>
    <property type="project" value="TreeGrafter"/>
</dbReference>
<reference evidence="2 3" key="1">
    <citation type="submission" date="2019-06" db="EMBL/GenBank/DDBJ databases">
        <title>Genome Sequence of the Brown Rot Fungal Pathogen Monilinia laxa.</title>
        <authorList>
            <person name="De Miccolis Angelini R.M."/>
            <person name="Landi L."/>
            <person name="Abate D."/>
            <person name="Pollastro S."/>
            <person name="Romanazzi G."/>
            <person name="Faretra F."/>
        </authorList>
    </citation>
    <scope>NUCLEOTIDE SEQUENCE [LARGE SCALE GENOMIC DNA]</scope>
    <source>
        <strain evidence="2 3">Mlax316</strain>
    </source>
</reference>